<dbReference type="AlphaFoldDB" id="A0A2K8PRP3"/>
<dbReference type="KEGG" id="slx:SLAV_36815"/>
<gene>
    <name evidence="1" type="ORF">SLAV_36815</name>
</gene>
<dbReference type="RefSeq" id="WP_030227932.1">
    <property type="nucleotide sequence ID" value="NZ_CP024985.1"/>
</dbReference>
<proteinExistence type="predicted"/>
<sequence>MRRHMLAAAALLAAALAPATPAAAASGPCQPIGTAGLADLIPGDSTLGLSDLPPAPAGVDLPQQIHLRGTAETFNRRWSFALRGGLVYVKEASQSGGWRTMSLPGCLAGHVTGVSVDDDELVAVDEEGRIYTMDHALNAPWTWNWTHRFGAPLWLGGGNTVPYHSARWTWSVLSPGEDKVWRDTAGNDHPVGAAKVSHVFALSEDGSRITYVDPWLPADHSYEMATPKGGRFQARALSTTASTSFVVNQYGDMYTRLYDFDISGSDKVFFGYSYADQRGATFPKIQLPAPDWARQPKIPGEVTDRISVHKTGPGSNARELRVEGRDQGRTGYWSKALTAPGWTFTATDEPLSGQLLQNTPDDRSDDTLAAPSPYGYAGAAGAVSARVDAFDPAVAATPLTLRAGGQELRVTLHTVDGLRQTAHAPGLSSDPRSFYGNIEVPQTVLDHLDSYDPALRSLVRDRLTGARFTDSDVTVTDKALAIARLDLRLDRV</sequence>
<organism evidence="1 2">
    <name type="scientific">Streptomyces lavendulae subsp. lavendulae</name>
    <dbReference type="NCBI Taxonomy" id="58340"/>
    <lineage>
        <taxon>Bacteria</taxon>
        <taxon>Bacillati</taxon>
        <taxon>Actinomycetota</taxon>
        <taxon>Actinomycetes</taxon>
        <taxon>Kitasatosporales</taxon>
        <taxon>Streptomycetaceae</taxon>
        <taxon>Streptomyces</taxon>
    </lineage>
</organism>
<dbReference type="GeneID" id="49388322"/>
<evidence type="ECO:0000313" key="1">
    <source>
        <dbReference type="EMBL" id="ATZ29128.1"/>
    </source>
</evidence>
<dbReference type="EMBL" id="CP024985">
    <property type="protein sequence ID" value="ATZ29128.1"/>
    <property type="molecule type" value="Genomic_DNA"/>
</dbReference>
<name>A0A2K8PRP3_STRLA</name>
<dbReference type="Proteomes" id="UP000231791">
    <property type="component" value="Chromosome"/>
</dbReference>
<keyword evidence="2" id="KW-1185">Reference proteome</keyword>
<accession>A0A2K8PRP3</accession>
<evidence type="ECO:0000313" key="2">
    <source>
        <dbReference type="Proteomes" id="UP000231791"/>
    </source>
</evidence>
<reference evidence="1 2" key="1">
    <citation type="submission" date="2017-11" db="EMBL/GenBank/DDBJ databases">
        <title>Complete genome sequence of Streptomyces lavendulae subsp. lavendulae CCM 3239 (formerly 'Streptomyces aureofaciens CCM 3239'), the producer of the angucycline-type antibiotic auricin.</title>
        <authorList>
            <person name="Busche T."/>
            <person name="Novakova R."/>
            <person name="Al'Dilaimi A."/>
            <person name="Homerova D."/>
            <person name="Feckova L."/>
            <person name="Rezuchova B."/>
            <person name="Mingyar E."/>
            <person name="Csolleiova D."/>
            <person name="Bekeova C."/>
            <person name="Winkler A."/>
            <person name="Sevcikova B."/>
            <person name="Kalinowski J."/>
            <person name="Kormanec J."/>
            <person name="Ruckert C."/>
        </authorList>
    </citation>
    <scope>NUCLEOTIDE SEQUENCE [LARGE SCALE GENOMIC DNA]</scope>
    <source>
        <strain evidence="1 2">CCM 3239</strain>
    </source>
</reference>
<protein>
    <submittedName>
        <fullName evidence="1">Uncharacterized protein</fullName>
    </submittedName>
</protein>